<dbReference type="InterPro" id="IPR008496">
    <property type="entry name" value="TMEM222/RTE1"/>
</dbReference>
<keyword evidence="1" id="KW-0472">Membrane</keyword>
<protein>
    <recommendedName>
        <fullName evidence="4">Transmembrane protein 222</fullName>
    </recommendedName>
</protein>
<organism evidence="2 3">
    <name type="scientific">Ladona fulva</name>
    <name type="common">Scarce chaser dragonfly</name>
    <name type="synonym">Libellula fulva</name>
    <dbReference type="NCBI Taxonomy" id="123851"/>
    <lineage>
        <taxon>Eukaryota</taxon>
        <taxon>Metazoa</taxon>
        <taxon>Ecdysozoa</taxon>
        <taxon>Arthropoda</taxon>
        <taxon>Hexapoda</taxon>
        <taxon>Insecta</taxon>
        <taxon>Pterygota</taxon>
        <taxon>Palaeoptera</taxon>
        <taxon>Odonata</taxon>
        <taxon>Epiprocta</taxon>
        <taxon>Anisoptera</taxon>
        <taxon>Libelluloidea</taxon>
        <taxon>Libellulidae</taxon>
        <taxon>Ladona</taxon>
    </lineage>
</organism>
<evidence type="ECO:0000313" key="3">
    <source>
        <dbReference type="Proteomes" id="UP000792457"/>
    </source>
</evidence>
<gene>
    <name evidence="2" type="ORF">J437_LFUL001412</name>
</gene>
<evidence type="ECO:0008006" key="4">
    <source>
        <dbReference type="Google" id="ProtNLM"/>
    </source>
</evidence>
<evidence type="ECO:0000313" key="2">
    <source>
        <dbReference type="EMBL" id="KAG8222214.1"/>
    </source>
</evidence>
<dbReference type="PANTHER" id="PTHR20921:SF0">
    <property type="entry name" value="TRANSMEMBRANE PROTEIN 222"/>
    <property type="match status" value="1"/>
</dbReference>
<comment type="caution">
    <text evidence="2">The sequence shown here is derived from an EMBL/GenBank/DDBJ whole genome shotgun (WGS) entry which is preliminary data.</text>
</comment>
<keyword evidence="1" id="KW-1133">Transmembrane helix</keyword>
<reference evidence="2" key="2">
    <citation type="submission" date="2017-10" db="EMBL/GenBank/DDBJ databases">
        <title>Ladona fulva Genome sequencing and assembly.</title>
        <authorList>
            <person name="Murali S."/>
            <person name="Richards S."/>
            <person name="Bandaranaike D."/>
            <person name="Bellair M."/>
            <person name="Blankenburg K."/>
            <person name="Chao H."/>
            <person name="Dinh H."/>
            <person name="Doddapaneni H."/>
            <person name="Dugan-Rocha S."/>
            <person name="Elkadiri S."/>
            <person name="Gnanaolivu R."/>
            <person name="Hernandez B."/>
            <person name="Skinner E."/>
            <person name="Javaid M."/>
            <person name="Lee S."/>
            <person name="Li M."/>
            <person name="Ming W."/>
            <person name="Munidasa M."/>
            <person name="Muniz J."/>
            <person name="Nguyen L."/>
            <person name="Hughes D."/>
            <person name="Osuji N."/>
            <person name="Pu L.-L."/>
            <person name="Puazo M."/>
            <person name="Qu C."/>
            <person name="Quiroz J."/>
            <person name="Raj R."/>
            <person name="Weissenberger G."/>
            <person name="Xin Y."/>
            <person name="Zou X."/>
            <person name="Han Y."/>
            <person name="Worley K."/>
            <person name="Muzny D."/>
            <person name="Gibbs R."/>
        </authorList>
    </citation>
    <scope>NUCLEOTIDE SEQUENCE</scope>
    <source>
        <strain evidence="2">Sampled in the wild</strain>
    </source>
</reference>
<keyword evidence="3" id="KW-1185">Reference proteome</keyword>
<name>A0A8K0NWF3_LADFU</name>
<reference evidence="2" key="1">
    <citation type="submission" date="2013-04" db="EMBL/GenBank/DDBJ databases">
        <authorList>
            <person name="Qu J."/>
            <person name="Murali S.C."/>
            <person name="Bandaranaike D."/>
            <person name="Bellair M."/>
            <person name="Blankenburg K."/>
            <person name="Chao H."/>
            <person name="Dinh H."/>
            <person name="Doddapaneni H."/>
            <person name="Downs B."/>
            <person name="Dugan-Rocha S."/>
            <person name="Elkadiri S."/>
            <person name="Gnanaolivu R.D."/>
            <person name="Hernandez B."/>
            <person name="Javaid M."/>
            <person name="Jayaseelan J.C."/>
            <person name="Lee S."/>
            <person name="Li M."/>
            <person name="Ming W."/>
            <person name="Munidasa M."/>
            <person name="Muniz J."/>
            <person name="Nguyen L."/>
            <person name="Ongeri F."/>
            <person name="Osuji N."/>
            <person name="Pu L.-L."/>
            <person name="Puazo M."/>
            <person name="Qu C."/>
            <person name="Quiroz J."/>
            <person name="Raj R."/>
            <person name="Weissenberger G."/>
            <person name="Xin Y."/>
            <person name="Zou X."/>
            <person name="Han Y."/>
            <person name="Richards S."/>
            <person name="Worley K."/>
            <person name="Muzny D."/>
            <person name="Gibbs R."/>
        </authorList>
    </citation>
    <scope>NUCLEOTIDE SEQUENCE</scope>
    <source>
        <strain evidence="2">Sampled in the wild</strain>
    </source>
</reference>
<accession>A0A8K0NWF3</accession>
<dbReference type="PANTHER" id="PTHR20921">
    <property type="entry name" value="TRANSMEMBRANE PROTEIN 222"/>
    <property type="match status" value="1"/>
</dbReference>
<dbReference type="OrthoDB" id="267284at2759"/>
<evidence type="ECO:0000256" key="1">
    <source>
        <dbReference type="SAM" id="Phobius"/>
    </source>
</evidence>
<sequence length="207" mass="23767">MRRESGISKVDGGLTKMENSVDYHSFDRTNVNSSVAIDCPDDMAPVIDHKLLRYPFCVVWTPIPFLTWLIPIIGHMGIATSKGIIRDFAGPYVVSEDRMAFGNPTKYWELTPVKAKGGTAGWDSAVYYASEEYKTRMHNLCCDNCHSHVAYALTLMNYDDSKWNMVKIWFMFLIHGKYISYGAWIKTWLPFLVIVAVFLTLYAIFWH</sequence>
<keyword evidence="1" id="KW-0812">Transmembrane</keyword>
<dbReference type="Proteomes" id="UP000792457">
    <property type="component" value="Unassembled WGS sequence"/>
</dbReference>
<dbReference type="EMBL" id="KZ308127">
    <property type="protein sequence ID" value="KAG8222214.1"/>
    <property type="molecule type" value="Genomic_DNA"/>
</dbReference>
<proteinExistence type="predicted"/>
<feature type="transmembrane region" description="Helical" evidence="1">
    <location>
        <begin position="187"/>
        <end position="206"/>
    </location>
</feature>
<dbReference type="AlphaFoldDB" id="A0A8K0NWF3"/>
<dbReference type="Pfam" id="PF05608">
    <property type="entry name" value="RTE1"/>
    <property type="match status" value="2"/>
</dbReference>